<dbReference type="RefSeq" id="WP_067182498.1">
    <property type="nucleotide sequence ID" value="NZ_CP012199.1"/>
</dbReference>
<evidence type="ECO:0000256" key="10">
    <source>
        <dbReference type="ARBA" id="ARBA00023237"/>
    </source>
</evidence>
<evidence type="ECO:0000256" key="7">
    <source>
        <dbReference type="ARBA" id="ARBA00023065"/>
    </source>
</evidence>
<proteinExistence type="inferred from homology"/>
<dbReference type="Pfam" id="PF00593">
    <property type="entry name" value="TonB_dep_Rec_b-barrel"/>
    <property type="match status" value="1"/>
</dbReference>
<dbReference type="InterPro" id="IPR036942">
    <property type="entry name" value="Beta-barrel_TonB_sf"/>
</dbReference>
<evidence type="ECO:0000259" key="13">
    <source>
        <dbReference type="Pfam" id="PF00593"/>
    </source>
</evidence>
<keyword evidence="4" id="KW-0410">Iron transport</keyword>
<feature type="domain" description="TonB-dependent receptor-like beta-barrel" evidence="13">
    <location>
        <begin position="645"/>
        <end position="1070"/>
    </location>
</feature>
<dbReference type="PANTHER" id="PTHR32552">
    <property type="entry name" value="FERRICHROME IRON RECEPTOR-RELATED"/>
    <property type="match status" value="1"/>
</dbReference>
<dbReference type="Gene3D" id="3.20.20.140">
    <property type="entry name" value="Metal-dependent hydrolases"/>
    <property type="match status" value="1"/>
</dbReference>
<dbReference type="InterPro" id="IPR012910">
    <property type="entry name" value="Plug_dom"/>
</dbReference>
<dbReference type="KEGG" id="sgi:SGRAN_1651"/>
<dbReference type="PROSITE" id="PS52016">
    <property type="entry name" value="TONB_DEPENDENT_REC_3"/>
    <property type="match status" value="1"/>
</dbReference>
<evidence type="ECO:0000256" key="3">
    <source>
        <dbReference type="ARBA" id="ARBA00022452"/>
    </source>
</evidence>
<dbReference type="EMBL" id="CP012199">
    <property type="protein sequence ID" value="AMG74031.1"/>
    <property type="molecule type" value="Genomic_DNA"/>
</dbReference>
<evidence type="ECO:0000256" key="9">
    <source>
        <dbReference type="ARBA" id="ARBA00023136"/>
    </source>
</evidence>
<evidence type="ECO:0000256" key="2">
    <source>
        <dbReference type="ARBA" id="ARBA00022448"/>
    </source>
</evidence>
<dbReference type="GO" id="GO:0006826">
    <property type="term" value="P:iron ion transport"/>
    <property type="evidence" value="ECO:0007669"/>
    <property type="project" value="UniProtKB-KW"/>
</dbReference>
<evidence type="ECO:0000256" key="8">
    <source>
        <dbReference type="ARBA" id="ARBA00023077"/>
    </source>
</evidence>
<keyword evidence="10 11" id="KW-0998">Cell outer membrane</keyword>
<reference evidence="15 16" key="1">
    <citation type="journal article" date="2016" name="BMC Genomics">
        <title>Genomic analysis of the nitrate-respiring Sphingopyxis granuli (formerly Sphingomonas macrogoltabida) strain TFA.</title>
        <authorList>
            <person name="Garcia-Romero I."/>
            <person name="Perez-Pulido A.J."/>
            <person name="Gonzalez-Flores Y.E."/>
            <person name="Reyes-Ramirez F."/>
            <person name="Santero E."/>
            <person name="Floriano B."/>
        </authorList>
    </citation>
    <scope>NUCLEOTIDE SEQUENCE [LARGE SCALE GENOMIC DNA]</scope>
    <source>
        <strain evidence="15 16">TFA</strain>
    </source>
</reference>
<dbReference type="Pfam" id="PF07715">
    <property type="entry name" value="Plug"/>
    <property type="match status" value="1"/>
</dbReference>
<dbReference type="InterPro" id="IPR032466">
    <property type="entry name" value="Metal_Hydrolase"/>
</dbReference>
<keyword evidence="2 11" id="KW-0813">Transport</keyword>
<gene>
    <name evidence="15" type="ORF">SGRAN_1651</name>
</gene>
<evidence type="ECO:0000256" key="6">
    <source>
        <dbReference type="ARBA" id="ARBA00023004"/>
    </source>
</evidence>
<keyword evidence="5 11" id="KW-0812">Transmembrane</keyword>
<sequence length="1110" mass="118054">MTRSFRVTRRAAIAGAVGAALSAPMINRGIYAFAADPARAYSRRAVDLVASSLVIDMLAPLKITTSPAYVAHRLTDAEAAEFRASGITGFHNAYGLGGPGAKAQALEYMAGWQGFVGRNSHVFTLVDTADDLDRAKRDGKCAVIMGIQNADQFEAVEDVATFRRLGLRCAQLTYNSQNMIGSGSTDRVDGGVSDYGAAIIAAMETERMLVDVSHCGDRTTLDAIAIARGPIAITHSNARAIASHPRAKADEAIRALAAKGGVMGITGVRMFVRATDPTDVGHMADHVDHVAKLVGVEHVGIGSDADLNGYDDMKPDEYALLKAGYKGSYAFRDKIDIDGFDHPRKVFDLTEELIRRGYPTTISGPCSGATSAACSPKSGGKTMKKRCFVAASLIALTTAVPAHAQEAAATGSSGEIVVTAQKRVQNVQDVPIAISVVAGEELQEQGSASLVDYAGYVPGMNVSNSGTPGQTTITLRGVAPLNSGQTVGIYLDDAPVGSSALYNRAGQFTIDLMPYDLERIEVLKGPQGTLYGASSIGGLVKYVTVQPDTRAFRVRAGIEDFGIKGGDGLGWGGQAFVNIPVVEDQLAVTGSFAWRSTPGWVGSVNNAALKDQNDYEQRGGRVALLWQPAAELSVKLAGIWQSLDSDGNGIYAADLTGVRLGDGRSYNNYVPESYDIDLDYYSATIDYDFGAATLTSATTYSKTQSRQLQDASYAFGVLFPFITDPPIDAGITPFYLDLGLRKWTQELRLASPSGGRFEWMIGGFYTDEKTSNAQLVHSYDMDGNLIASLDPLATVGLPATYKEYAVFGNGTFKFSDRFEITAGLRWARNEQTFRQISSGAIVPSADDPGTSAESVWTFSVSPQFHITPDAMLYARVATGYRPGGPNVIVPNVPPSVDADRMTNYEVGLKADLADRAVTIDVAGFWMDWTDIQVTRAFGGVSGGANGGKATSKGFEGNIAFRPVPGLTITATGSYTDAGLSEDVPEISGVDGDRLPAVPRFSGALRADYEFGLGGGTRGSFGAGIRHASSRLSLVESDPLVARARPYTSVDLNASLVFDDHWTLRAYARNLLDNKGEMARTTMADGLNRPSFLAISPLQPRTIGVALDMAF</sequence>
<dbReference type="Pfam" id="PF01244">
    <property type="entry name" value="Peptidase_M19"/>
    <property type="match status" value="1"/>
</dbReference>
<comment type="subcellular location">
    <subcellularLocation>
        <location evidence="1 11">Cell outer membrane</location>
        <topology evidence="1 11">Multi-pass membrane protein</topology>
    </subcellularLocation>
</comment>
<dbReference type="GO" id="GO:0009279">
    <property type="term" value="C:cell outer membrane"/>
    <property type="evidence" value="ECO:0007669"/>
    <property type="project" value="UniProtKB-SubCell"/>
</dbReference>
<evidence type="ECO:0000256" key="4">
    <source>
        <dbReference type="ARBA" id="ARBA00022496"/>
    </source>
</evidence>
<accession>A0AA86L2P5</accession>
<dbReference type="InterPro" id="IPR039426">
    <property type="entry name" value="TonB-dep_rcpt-like"/>
</dbReference>
<keyword evidence="7" id="KW-0406">Ion transport</keyword>
<dbReference type="PROSITE" id="PS51365">
    <property type="entry name" value="RENAL_DIPEPTIDASE_2"/>
    <property type="match status" value="1"/>
</dbReference>
<dbReference type="CDD" id="cd01347">
    <property type="entry name" value="ligand_gated_channel"/>
    <property type="match status" value="1"/>
</dbReference>
<dbReference type="GO" id="GO:0070573">
    <property type="term" value="F:metallodipeptidase activity"/>
    <property type="evidence" value="ECO:0007669"/>
    <property type="project" value="InterPro"/>
</dbReference>
<keyword evidence="15" id="KW-0675">Receptor</keyword>
<dbReference type="AlphaFoldDB" id="A0AA86L2P5"/>
<dbReference type="InterPro" id="IPR008257">
    <property type="entry name" value="Pept_M19"/>
</dbReference>
<evidence type="ECO:0000256" key="12">
    <source>
        <dbReference type="RuleBase" id="RU003357"/>
    </source>
</evidence>
<dbReference type="Gene3D" id="2.40.170.20">
    <property type="entry name" value="TonB-dependent receptor, beta-barrel domain"/>
    <property type="match status" value="1"/>
</dbReference>
<evidence type="ECO:0000256" key="1">
    <source>
        <dbReference type="ARBA" id="ARBA00004571"/>
    </source>
</evidence>
<keyword evidence="16" id="KW-1185">Reference proteome</keyword>
<keyword evidence="9 11" id="KW-0472">Membrane</keyword>
<dbReference type="SUPFAM" id="SSF56935">
    <property type="entry name" value="Porins"/>
    <property type="match status" value="1"/>
</dbReference>
<protein>
    <submittedName>
        <fullName evidence="15">TonB-dependent receptor, plug</fullName>
    </submittedName>
</protein>
<organism evidence="15 16">
    <name type="scientific">Sphingopyxis granuli</name>
    <dbReference type="NCBI Taxonomy" id="267128"/>
    <lineage>
        <taxon>Bacteria</taxon>
        <taxon>Pseudomonadati</taxon>
        <taxon>Pseudomonadota</taxon>
        <taxon>Alphaproteobacteria</taxon>
        <taxon>Sphingomonadales</taxon>
        <taxon>Sphingomonadaceae</taxon>
        <taxon>Sphingopyxis</taxon>
    </lineage>
</organism>
<keyword evidence="6" id="KW-0408">Iron</keyword>
<evidence type="ECO:0000259" key="14">
    <source>
        <dbReference type="Pfam" id="PF07715"/>
    </source>
</evidence>
<feature type="domain" description="TonB-dependent receptor plug" evidence="14">
    <location>
        <begin position="427"/>
        <end position="538"/>
    </location>
</feature>
<evidence type="ECO:0000313" key="15">
    <source>
        <dbReference type="EMBL" id="AMG74031.1"/>
    </source>
</evidence>
<evidence type="ECO:0000313" key="16">
    <source>
        <dbReference type="Proteomes" id="UP000058599"/>
    </source>
</evidence>
<dbReference type="PANTHER" id="PTHR32552:SF81">
    <property type="entry name" value="TONB-DEPENDENT OUTER MEMBRANE RECEPTOR"/>
    <property type="match status" value="1"/>
</dbReference>
<dbReference type="InterPro" id="IPR000531">
    <property type="entry name" value="Beta-barrel_TonB"/>
</dbReference>
<evidence type="ECO:0000256" key="11">
    <source>
        <dbReference type="PROSITE-ProRule" id="PRU01360"/>
    </source>
</evidence>
<comment type="similarity">
    <text evidence="11 12">Belongs to the TonB-dependent receptor family.</text>
</comment>
<evidence type="ECO:0000256" key="5">
    <source>
        <dbReference type="ARBA" id="ARBA00022692"/>
    </source>
</evidence>
<dbReference type="Proteomes" id="UP000058599">
    <property type="component" value="Chromosome"/>
</dbReference>
<dbReference type="SUPFAM" id="SSF51556">
    <property type="entry name" value="Metallo-dependent hydrolases"/>
    <property type="match status" value="1"/>
</dbReference>
<dbReference type="GO" id="GO:0006508">
    <property type="term" value="P:proteolysis"/>
    <property type="evidence" value="ECO:0007669"/>
    <property type="project" value="InterPro"/>
</dbReference>
<keyword evidence="8 12" id="KW-0798">TonB box</keyword>
<keyword evidence="3 11" id="KW-1134">Transmembrane beta strand</keyword>
<name>A0AA86L2P5_9SPHN</name>